<organism evidence="2 3">
    <name type="scientific">Pseudonocardia thermophila</name>
    <dbReference type="NCBI Taxonomy" id="1848"/>
    <lineage>
        <taxon>Bacteria</taxon>
        <taxon>Bacillati</taxon>
        <taxon>Actinomycetota</taxon>
        <taxon>Actinomycetes</taxon>
        <taxon>Pseudonocardiales</taxon>
        <taxon>Pseudonocardiaceae</taxon>
        <taxon>Pseudonocardia</taxon>
    </lineage>
</organism>
<evidence type="ECO:0000259" key="1">
    <source>
        <dbReference type="Pfam" id="PF11716"/>
    </source>
</evidence>
<feature type="domain" description="Mycothiol-dependent maleylpyruvate isomerase metal-binding" evidence="1">
    <location>
        <begin position="10"/>
        <end position="103"/>
    </location>
</feature>
<dbReference type="Pfam" id="PF11716">
    <property type="entry name" value="MDMPI_N"/>
    <property type="match status" value="1"/>
</dbReference>
<dbReference type="InterPro" id="IPR017517">
    <property type="entry name" value="Maleyloyr_isom"/>
</dbReference>
<dbReference type="OrthoDB" id="5178565at2"/>
<dbReference type="SUPFAM" id="SSF109854">
    <property type="entry name" value="DinB/YfiT-like putative metalloenzymes"/>
    <property type="match status" value="1"/>
</dbReference>
<name>A0A1M7A7V7_PSETH</name>
<gene>
    <name evidence="2" type="ORF">SAMN05443637_12667</name>
</gene>
<dbReference type="InterPro" id="IPR024344">
    <property type="entry name" value="MDMPI_metal-binding"/>
</dbReference>
<sequence length="211" mass="22687">MPASDTWSLVHAERAALAADLAALPEEAWSTPSLCAGLSVRDVLAHLTAGATLSFPRWFAGVVRHRFDFDAQVITRLREQLGDTPADTLARFRAAAGRRTTPLGRRGGPEFMLAETVVHAEDIRRPLGLHRAHPGDVLRTVARFYADTDLAVPSRRRVEGLRLVAADAAFEAGSGPLVTGPTLALIMAMTGRRPYLAELSGDGVAVLSERC</sequence>
<dbReference type="STRING" id="1848.SAMN05443637_12667"/>
<dbReference type="RefSeq" id="WP_073460142.1">
    <property type="nucleotide sequence ID" value="NZ_FRAP01000026.1"/>
</dbReference>
<dbReference type="InterPro" id="IPR034660">
    <property type="entry name" value="DinB/YfiT-like"/>
</dbReference>
<reference evidence="2 3" key="1">
    <citation type="submission" date="2016-11" db="EMBL/GenBank/DDBJ databases">
        <authorList>
            <person name="Jaros S."/>
            <person name="Januszkiewicz K."/>
            <person name="Wedrychowicz H."/>
        </authorList>
    </citation>
    <scope>NUCLEOTIDE SEQUENCE [LARGE SCALE GENOMIC DNA]</scope>
    <source>
        <strain evidence="2 3">DSM 43832</strain>
    </source>
</reference>
<evidence type="ECO:0000313" key="2">
    <source>
        <dbReference type="EMBL" id="SHL38783.1"/>
    </source>
</evidence>
<dbReference type="AlphaFoldDB" id="A0A1M7A7V7"/>
<evidence type="ECO:0000313" key="3">
    <source>
        <dbReference type="Proteomes" id="UP000184363"/>
    </source>
</evidence>
<dbReference type="Gene3D" id="1.20.120.450">
    <property type="entry name" value="dinb family like domain"/>
    <property type="match status" value="1"/>
</dbReference>
<dbReference type="EMBL" id="FRAP01000026">
    <property type="protein sequence ID" value="SHL38783.1"/>
    <property type="molecule type" value="Genomic_DNA"/>
</dbReference>
<dbReference type="GO" id="GO:0046872">
    <property type="term" value="F:metal ion binding"/>
    <property type="evidence" value="ECO:0007669"/>
    <property type="project" value="InterPro"/>
</dbReference>
<proteinExistence type="predicted"/>
<dbReference type="Proteomes" id="UP000184363">
    <property type="component" value="Unassembled WGS sequence"/>
</dbReference>
<protein>
    <submittedName>
        <fullName evidence="2">TIGR03083 family protein</fullName>
    </submittedName>
</protein>
<accession>A0A1M7A7V7</accession>
<keyword evidence="3" id="KW-1185">Reference proteome</keyword>
<dbReference type="NCBIfam" id="TIGR03083">
    <property type="entry name" value="maleylpyruvate isomerase family mycothiol-dependent enzyme"/>
    <property type="match status" value="1"/>
</dbReference>